<proteinExistence type="predicted"/>
<keyword evidence="3 5" id="KW-1133">Transmembrane helix</keyword>
<feature type="domain" description="Fatty acid hydroxylase" evidence="6">
    <location>
        <begin position="118"/>
        <end position="237"/>
    </location>
</feature>
<keyword evidence="4 5" id="KW-0472">Membrane</keyword>
<reference evidence="7" key="1">
    <citation type="submission" date="2019-06" db="EMBL/GenBank/DDBJ databases">
        <authorList>
            <consortium name="Wellcome Sanger Institute Data Sharing"/>
        </authorList>
    </citation>
    <scope>NUCLEOTIDE SEQUENCE [LARGE SCALE GENOMIC DNA]</scope>
</reference>
<dbReference type="PANTHER" id="PTHR11863">
    <property type="entry name" value="STEROL DESATURASE"/>
    <property type="match status" value="1"/>
</dbReference>
<dbReference type="GO" id="GO:0016020">
    <property type="term" value="C:membrane"/>
    <property type="evidence" value="ECO:0007669"/>
    <property type="project" value="UniProtKB-SubCell"/>
</dbReference>
<evidence type="ECO:0000313" key="8">
    <source>
        <dbReference type="Proteomes" id="UP000472263"/>
    </source>
</evidence>
<dbReference type="AlphaFoldDB" id="A0A667Y582"/>
<organism evidence="7 8">
    <name type="scientific">Myripristis murdjan</name>
    <name type="common">pinecone soldierfish</name>
    <dbReference type="NCBI Taxonomy" id="586833"/>
    <lineage>
        <taxon>Eukaryota</taxon>
        <taxon>Metazoa</taxon>
        <taxon>Chordata</taxon>
        <taxon>Craniata</taxon>
        <taxon>Vertebrata</taxon>
        <taxon>Euteleostomi</taxon>
        <taxon>Actinopterygii</taxon>
        <taxon>Neopterygii</taxon>
        <taxon>Teleostei</taxon>
        <taxon>Neoteleostei</taxon>
        <taxon>Acanthomorphata</taxon>
        <taxon>Holocentriformes</taxon>
        <taxon>Holocentridae</taxon>
        <taxon>Myripristis</taxon>
    </lineage>
</organism>
<dbReference type="GO" id="GO:0005506">
    <property type="term" value="F:iron ion binding"/>
    <property type="evidence" value="ECO:0007669"/>
    <property type="project" value="InterPro"/>
</dbReference>
<dbReference type="Ensembl" id="ENSMMDT00005023277.1">
    <property type="protein sequence ID" value="ENSMMDP00005022777.1"/>
    <property type="gene ID" value="ENSMMDG00005011043.1"/>
</dbReference>
<evidence type="ECO:0000256" key="3">
    <source>
        <dbReference type="ARBA" id="ARBA00022989"/>
    </source>
</evidence>
<feature type="transmembrane region" description="Helical" evidence="5">
    <location>
        <begin position="29"/>
        <end position="51"/>
    </location>
</feature>
<dbReference type="InParanoid" id="A0A667Y582"/>
<name>A0A667Y582_9TELE</name>
<evidence type="ECO:0000313" key="7">
    <source>
        <dbReference type="Ensembl" id="ENSMMDP00005022777.1"/>
    </source>
</evidence>
<dbReference type="InterPro" id="IPR006694">
    <property type="entry name" value="Fatty_acid_hydroxylase"/>
</dbReference>
<evidence type="ECO:0000256" key="5">
    <source>
        <dbReference type="SAM" id="Phobius"/>
    </source>
</evidence>
<dbReference type="GO" id="GO:0008610">
    <property type="term" value="P:lipid biosynthetic process"/>
    <property type="evidence" value="ECO:0007669"/>
    <property type="project" value="InterPro"/>
</dbReference>
<evidence type="ECO:0000256" key="1">
    <source>
        <dbReference type="ARBA" id="ARBA00004370"/>
    </source>
</evidence>
<protein>
    <submittedName>
        <fullName evidence="7">Cholesterol 25-hydroxylase</fullName>
    </submittedName>
</protein>
<feature type="transmembrane region" description="Helical" evidence="5">
    <location>
        <begin position="191"/>
        <end position="211"/>
    </location>
</feature>
<dbReference type="GO" id="GO:0016491">
    <property type="term" value="F:oxidoreductase activity"/>
    <property type="evidence" value="ECO:0007669"/>
    <property type="project" value="InterPro"/>
</dbReference>
<comment type="subcellular location">
    <subcellularLocation>
        <location evidence="1">Membrane</location>
    </subcellularLocation>
</comment>
<evidence type="ECO:0000256" key="4">
    <source>
        <dbReference type="ARBA" id="ARBA00023136"/>
    </source>
</evidence>
<dbReference type="Pfam" id="PF04116">
    <property type="entry name" value="FA_hydroxylase"/>
    <property type="match status" value="1"/>
</dbReference>
<sequence length="245" mass="28815">MHFGINGLLLQALWDWIRAQQNLLRSPVFHVLFSLTVYLSCCLPYLCLDLISSKVALVRQFKIQPHSQVTWTMVWGCLSTVIHTHVFFIFPVIVLHWYWRPVLLPVPAPELCSVVRDVLACLLLFDTQYFVWHLLHHRVPWLYQLFHKEHHRYTATFSLTTEHSGAWETLSLSFFAVASPALLGCHPLTEMLFYIVNIFLLVPFGLYGGALHHDLHHLRFKVNYEPYFTHWDRLFGTLYRVEVDT</sequence>
<accession>A0A667Y582</accession>
<dbReference type="GeneTree" id="ENSGT00940000162142"/>
<reference evidence="7" key="3">
    <citation type="submission" date="2025-09" db="UniProtKB">
        <authorList>
            <consortium name="Ensembl"/>
        </authorList>
    </citation>
    <scope>IDENTIFICATION</scope>
</reference>
<keyword evidence="8" id="KW-1185">Reference proteome</keyword>
<evidence type="ECO:0000259" key="6">
    <source>
        <dbReference type="Pfam" id="PF04116"/>
    </source>
</evidence>
<keyword evidence="2 5" id="KW-0812">Transmembrane</keyword>
<reference evidence="7" key="2">
    <citation type="submission" date="2025-08" db="UniProtKB">
        <authorList>
            <consortium name="Ensembl"/>
        </authorList>
    </citation>
    <scope>IDENTIFICATION</scope>
</reference>
<feature type="transmembrane region" description="Helical" evidence="5">
    <location>
        <begin position="72"/>
        <end position="99"/>
    </location>
</feature>
<dbReference type="Proteomes" id="UP000472263">
    <property type="component" value="Chromosome 15"/>
</dbReference>
<gene>
    <name evidence="7" type="primary">CH25H</name>
</gene>
<dbReference type="InterPro" id="IPR050307">
    <property type="entry name" value="Sterol_Desaturase_Related"/>
</dbReference>
<evidence type="ECO:0000256" key="2">
    <source>
        <dbReference type="ARBA" id="ARBA00022692"/>
    </source>
</evidence>